<dbReference type="Pfam" id="PF12826">
    <property type="entry name" value="HHH_2"/>
    <property type="match status" value="1"/>
</dbReference>
<dbReference type="Gene3D" id="6.20.10.30">
    <property type="match status" value="1"/>
</dbReference>
<dbReference type="PROSITE" id="PS01055">
    <property type="entry name" value="DNA_LIGASE_N1"/>
    <property type="match status" value="1"/>
</dbReference>
<dbReference type="CDD" id="cd00114">
    <property type="entry name" value="LIGANc"/>
    <property type="match status" value="1"/>
</dbReference>
<dbReference type="SUPFAM" id="SSF52113">
    <property type="entry name" value="BRCT domain"/>
    <property type="match status" value="1"/>
</dbReference>
<dbReference type="SMART" id="SM00292">
    <property type="entry name" value="BRCT"/>
    <property type="match status" value="1"/>
</dbReference>
<dbReference type="InterPro" id="IPR041663">
    <property type="entry name" value="DisA/LigA_HHH"/>
</dbReference>
<dbReference type="Pfam" id="PF01653">
    <property type="entry name" value="DNA_ligase_aden"/>
    <property type="match status" value="1"/>
</dbReference>
<sequence length="688" mass="74762">MAHSDISVRYAELTAKLVSASGIYYAPEANPSGFIMTDEAYDAMRREVLQMERNHPYLVGTTDWKDEVGTTPSAAFQQVRHSVPMLSLDNAFSDEDLSDFVSRVKKELGLPDGAALEFITETKVDGLSNSLRYEQGRLVRAGTRGDGTTGEDVTANVATINDIPQVLSAPFPDVLEIRGEVYMSKASFLALNQAREIDGEKLFANPRNAAAGSLRQLDPSVTASRSLGFFAYAIGETSEPIAESQKALLDRFAAWGFKTTPGTAVCRTVNEIIKQTEFILEHRESLLFDIDGLVVKVNRFAYQEELGFVSRAPRWATAFKFPAEQRQTVVKDIVVQVGRTGVLTPVAELQPVTVGGVVVSRATLHNIDHIKKLDIRIGDTVTIQRAGDVVPQITEVHLQLRPEVSEAYVLPHNCPVCDSLVVRDDAAAAICSGGILCSSQLTERLKHFVGRDVFDIEGMGGSRIEELVGAGMLSHPADIFKLHTFAGQLETFNGWGKKSVATLMANIDQRRNVELSRFITSLGIREVGRTMGRLFANHYKTLANWRSNMEKVAAGDEAATQELLSIDTVGPIICREVAAFFADTSKLEMLDALCQEVSPAEVATSAKAENSPIIGKTIVFTGTMTKMKRPDAEADARDRGAKTSGSVSKSTDILVAGPGAGSKLAKATSLGVKILSEDEWWNMVGATE</sequence>
<dbReference type="InterPro" id="IPR033136">
    <property type="entry name" value="DNA_ligase_CS"/>
</dbReference>
<dbReference type="PANTHER" id="PTHR23389">
    <property type="entry name" value="CHROMOSOME TRANSMISSION FIDELITY FACTOR 18"/>
    <property type="match status" value="1"/>
</dbReference>
<keyword evidence="12 15" id="KW-0464">Manganese</keyword>
<evidence type="ECO:0000256" key="15">
    <source>
        <dbReference type="HAMAP-Rule" id="MF_01588"/>
    </source>
</evidence>
<evidence type="ECO:0000256" key="16">
    <source>
        <dbReference type="RuleBase" id="RU000618"/>
    </source>
</evidence>
<dbReference type="InterPro" id="IPR012340">
    <property type="entry name" value="NA-bd_OB-fold"/>
</dbReference>
<evidence type="ECO:0000256" key="8">
    <source>
        <dbReference type="ARBA" id="ARBA00022833"/>
    </source>
</evidence>
<dbReference type="GO" id="GO:0006260">
    <property type="term" value="P:DNA replication"/>
    <property type="evidence" value="ECO:0007669"/>
    <property type="project" value="UniProtKB-KW"/>
</dbReference>
<dbReference type="SMART" id="SM00532">
    <property type="entry name" value="LIGANc"/>
    <property type="match status" value="1"/>
</dbReference>
<evidence type="ECO:0000256" key="11">
    <source>
        <dbReference type="ARBA" id="ARBA00023204"/>
    </source>
</evidence>
<dbReference type="GO" id="GO:0005829">
    <property type="term" value="C:cytosol"/>
    <property type="evidence" value="ECO:0007669"/>
    <property type="project" value="TreeGrafter"/>
</dbReference>
<reference evidence="19 20" key="1">
    <citation type="submission" date="2017-08" db="EMBL/GenBank/DDBJ databases">
        <authorList>
            <person name="de Groot N.N."/>
        </authorList>
    </citation>
    <scope>NUCLEOTIDE SEQUENCE [LARGE SCALE GENOMIC DNA]</scope>
    <source>
        <strain evidence="19 20">USBA 78</strain>
    </source>
</reference>
<evidence type="ECO:0000256" key="5">
    <source>
        <dbReference type="ARBA" id="ARBA00022705"/>
    </source>
</evidence>
<dbReference type="SUPFAM" id="SSF56091">
    <property type="entry name" value="DNA ligase/mRNA capping enzyme, catalytic domain"/>
    <property type="match status" value="1"/>
</dbReference>
<feature type="binding site" evidence="15">
    <location>
        <position position="121"/>
    </location>
    <ligand>
        <name>NAD(+)</name>
        <dbReference type="ChEBI" id="CHEBI:57540"/>
    </ligand>
</feature>
<dbReference type="Gene3D" id="1.10.150.20">
    <property type="entry name" value="5' to 3' exonuclease, C-terminal subdomain"/>
    <property type="match status" value="2"/>
</dbReference>
<feature type="binding site" evidence="15">
    <location>
        <position position="320"/>
    </location>
    <ligand>
        <name>NAD(+)</name>
        <dbReference type="ChEBI" id="CHEBI:57540"/>
    </ligand>
</feature>
<dbReference type="HAMAP" id="MF_01588">
    <property type="entry name" value="DNA_ligase_A"/>
    <property type="match status" value="1"/>
</dbReference>
<feature type="domain" description="BRCT" evidence="18">
    <location>
        <begin position="608"/>
        <end position="680"/>
    </location>
</feature>
<evidence type="ECO:0000256" key="13">
    <source>
        <dbReference type="ARBA" id="ARBA00034005"/>
    </source>
</evidence>
<dbReference type="InterPro" id="IPR018239">
    <property type="entry name" value="DNA_ligase_AS"/>
</dbReference>
<evidence type="ECO:0000313" key="19">
    <source>
        <dbReference type="EMBL" id="SOC30462.1"/>
    </source>
</evidence>
<comment type="caution">
    <text evidence="15">Lacks conserved residue(s) required for the propagation of feature annotation.</text>
</comment>
<dbReference type="InterPro" id="IPR001679">
    <property type="entry name" value="DNA_ligase"/>
</dbReference>
<keyword evidence="10 15" id="KW-0520">NAD</keyword>
<dbReference type="GO" id="GO:0046872">
    <property type="term" value="F:metal ion binding"/>
    <property type="evidence" value="ECO:0007669"/>
    <property type="project" value="UniProtKB-KW"/>
</dbReference>
<dbReference type="SUPFAM" id="SSF47781">
    <property type="entry name" value="RuvA domain 2-like"/>
    <property type="match status" value="1"/>
</dbReference>
<organism evidence="19 20">
    <name type="scientific">Thalassospira xiamenensis</name>
    <dbReference type="NCBI Taxonomy" id="220697"/>
    <lineage>
        <taxon>Bacteria</taxon>
        <taxon>Pseudomonadati</taxon>
        <taxon>Pseudomonadota</taxon>
        <taxon>Alphaproteobacteria</taxon>
        <taxon>Rhodospirillales</taxon>
        <taxon>Thalassospiraceae</taxon>
        <taxon>Thalassospira</taxon>
    </lineage>
</organism>
<evidence type="ECO:0000256" key="4">
    <source>
        <dbReference type="ARBA" id="ARBA00022598"/>
    </source>
</evidence>
<gene>
    <name evidence="15" type="primary">ligA</name>
    <name evidence="19" type="ORF">SAMN05428964_10952</name>
</gene>
<dbReference type="PANTHER" id="PTHR23389:SF9">
    <property type="entry name" value="DNA LIGASE"/>
    <property type="match status" value="1"/>
</dbReference>
<dbReference type="Gene3D" id="3.30.470.30">
    <property type="entry name" value="DNA ligase/mRNA capping enzyme"/>
    <property type="match status" value="1"/>
</dbReference>
<evidence type="ECO:0000259" key="18">
    <source>
        <dbReference type="PROSITE" id="PS50172"/>
    </source>
</evidence>
<dbReference type="InterPro" id="IPR036420">
    <property type="entry name" value="BRCT_dom_sf"/>
</dbReference>
<dbReference type="GO" id="GO:0006281">
    <property type="term" value="P:DNA repair"/>
    <property type="evidence" value="ECO:0007669"/>
    <property type="project" value="UniProtKB-KW"/>
</dbReference>
<dbReference type="NCBIfam" id="NF005932">
    <property type="entry name" value="PRK07956.1"/>
    <property type="match status" value="1"/>
</dbReference>
<feature type="binding site" evidence="15">
    <location>
        <begin position="38"/>
        <end position="42"/>
    </location>
    <ligand>
        <name>NAD(+)</name>
        <dbReference type="ChEBI" id="CHEBI:57540"/>
    </ligand>
</feature>
<dbReference type="InterPro" id="IPR004150">
    <property type="entry name" value="NAD_DNA_ligase_OB"/>
</dbReference>
<comment type="function">
    <text evidence="1 15">DNA ligase that catalyzes the formation of phosphodiester linkages between 5'-phosphoryl and 3'-hydroxyl groups in double-stranded DNA using NAD as a coenzyme and as the energy source for the reaction. It is essential for DNA replication and repair of damaged DNA.</text>
</comment>
<evidence type="ECO:0000256" key="9">
    <source>
        <dbReference type="ARBA" id="ARBA00022842"/>
    </source>
</evidence>
<keyword evidence="8 15" id="KW-0862">Zinc</keyword>
<feature type="binding site" evidence="15">
    <location>
        <position position="417"/>
    </location>
    <ligand>
        <name>Zn(2+)</name>
        <dbReference type="ChEBI" id="CHEBI:29105"/>
    </ligand>
</feature>
<comment type="cofactor">
    <cofactor evidence="15">
        <name>Mg(2+)</name>
        <dbReference type="ChEBI" id="CHEBI:18420"/>
    </cofactor>
    <cofactor evidence="15">
        <name>Mn(2+)</name>
        <dbReference type="ChEBI" id="CHEBI:29035"/>
    </cofactor>
</comment>
<keyword evidence="6 15" id="KW-0479">Metal-binding</keyword>
<dbReference type="Gene3D" id="1.10.287.610">
    <property type="entry name" value="Helix hairpin bin"/>
    <property type="match status" value="1"/>
</dbReference>
<dbReference type="Proteomes" id="UP000219068">
    <property type="component" value="Unassembled WGS sequence"/>
</dbReference>
<evidence type="ECO:0000256" key="14">
    <source>
        <dbReference type="ARBA" id="ARBA00060881"/>
    </source>
</evidence>
<dbReference type="InterPro" id="IPR001357">
    <property type="entry name" value="BRCT_dom"/>
</dbReference>
<feature type="binding site" evidence="15">
    <location>
        <position position="414"/>
    </location>
    <ligand>
        <name>Zn(2+)</name>
        <dbReference type="ChEBI" id="CHEBI:29105"/>
    </ligand>
</feature>
<dbReference type="Pfam" id="PF00533">
    <property type="entry name" value="BRCT"/>
    <property type="match status" value="1"/>
</dbReference>
<feature type="region of interest" description="Disordered" evidence="17">
    <location>
        <begin position="629"/>
        <end position="648"/>
    </location>
</feature>
<evidence type="ECO:0000256" key="3">
    <source>
        <dbReference type="ARBA" id="ARBA00013308"/>
    </source>
</evidence>
<evidence type="ECO:0000256" key="17">
    <source>
        <dbReference type="SAM" id="MobiDB-lite"/>
    </source>
</evidence>
<accession>A0A285TXQ4</accession>
<dbReference type="PROSITE" id="PS01056">
    <property type="entry name" value="DNA_LIGASE_N2"/>
    <property type="match status" value="1"/>
</dbReference>
<dbReference type="EMBL" id="OBMM01000009">
    <property type="protein sequence ID" value="SOC30462.1"/>
    <property type="molecule type" value="Genomic_DNA"/>
</dbReference>
<dbReference type="PROSITE" id="PS50172">
    <property type="entry name" value="BRCT"/>
    <property type="match status" value="1"/>
</dbReference>
<protein>
    <recommendedName>
        <fullName evidence="3 15">DNA ligase</fullName>
        <ecNumber evidence="2 15">6.5.1.2</ecNumber>
    </recommendedName>
    <alternativeName>
        <fullName evidence="15">Polydeoxyribonucleotide synthase [NAD(+)]</fullName>
    </alternativeName>
</protein>
<keyword evidence="4 15" id="KW-0436">Ligase</keyword>
<dbReference type="InterPro" id="IPR010994">
    <property type="entry name" value="RuvA_2-like"/>
</dbReference>
<dbReference type="InterPro" id="IPR013839">
    <property type="entry name" value="DNAligase_adenylation"/>
</dbReference>
<proteinExistence type="inferred from homology"/>
<dbReference type="SUPFAM" id="SSF50249">
    <property type="entry name" value="Nucleic acid-binding proteins"/>
    <property type="match status" value="1"/>
</dbReference>
<dbReference type="FunFam" id="3.30.470.30:FF:000001">
    <property type="entry name" value="DNA ligase"/>
    <property type="match status" value="1"/>
</dbReference>
<dbReference type="Gene3D" id="2.40.50.140">
    <property type="entry name" value="Nucleic acid-binding proteins"/>
    <property type="match status" value="1"/>
</dbReference>
<dbReference type="GO" id="GO:0003911">
    <property type="term" value="F:DNA ligase (NAD+) activity"/>
    <property type="evidence" value="ECO:0007669"/>
    <property type="project" value="UniProtKB-UniRule"/>
</dbReference>
<feature type="binding site" evidence="15">
    <location>
        <position position="296"/>
    </location>
    <ligand>
        <name>NAD(+)</name>
        <dbReference type="ChEBI" id="CHEBI:57540"/>
    </ligand>
</feature>
<dbReference type="Gene3D" id="3.40.50.10190">
    <property type="entry name" value="BRCT domain"/>
    <property type="match status" value="1"/>
</dbReference>
<evidence type="ECO:0000256" key="1">
    <source>
        <dbReference type="ARBA" id="ARBA00004067"/>
    </source>
</evidence>
<dbReference type="AlphaFoldDB" id="A0A285TXQ4"/>
<feature type="active site" description="N6-AMP-lysine intermediate" evidence="15">
    <location>
        <position position="123"/>
    </location>
</feature>
<evidence type="ECO:0000256" key="7">
    <source>
        <dbReference type="ARBA" id="ARBA00022763"/>
    </source>
</evidence>
<feature type="binding site" evidence="15">
    <location>
        <position position="144"/>
    </location>
    <ligand>
        <name>NAD(+)</name>
        <dbReference type="ChEBI" id="CHEBI:57540"/>
    </ligand>
</feature>
<dbReference type="PIRSF" id="PIRSF001604">
    <property type="entry name" value="LigA"/>
    <property type="match status" value="1"/>
</dbReference>
<feature type="binding site" evidence="15">
    <location>
        <begin position="87"/>
        <end position="88"/>
    </location>
    <ligand>
        <name>NAD(+)</name>
        <dbReference type="ChEBI" id="CHEBI:57540"/>
    </ligand>
</feature>
<keyword evidence="5 15" id="KW-0235">DNA replication</keyword>
<evidence type="ECO:0000256" key="6">
    <source>
        <dbReference type="ARBA" id="ARBA00022723"/>
    </source>
</evidence>
<name>A0A285TXQ4_9PROT</name>
<keyword evidence="9 15" id="KW-0460">Magnesium</keyword>
<dbReference type="CDD" id="cd17748">
    <property type="entry name" value="BRCT_DNA_ligase_like"/>
    <property type="match status" value="1"/>
</dbReference>
<comment type="catalytic activity">
    <reaction evidence="13 15 16">
        <text>NAD(+) + (deoxyribonucleotide)n-3'-hydroxyl + 5'-phospho-(deoxyribonucleotide)m = (deoxyribonucleotide)n+m + AMP + beta-nicotinamide D-nucleotide.</text>
        <dbReference type="EC" id="6.5.1.2"/>
    </reaction>
</comment>
<dbReference type="RefSeq" id="WP_097053611.1">
    <property type="nucleotide sequence ID" value="NZ_OBMM01000009.1"/>
</dbReference>
<dbReference type="FunFam" id="2.40.50.140:FF:000012">
    <property type="entry name" value="DNA ligase"/>
    <property type="match status" value="1"/>
</dbReference>
<feature type="compositionally biased region" description="Basic and acidic residues" evidence="17">
    <location>
        <begin position="629"/>
        <end position="641"/>
    </location>
</feature>
<keyword evidence="11 15" id="KW-0234">DNA repair</keyword>
<feature type="binding site" evidence="15">
    <location>
        <position position="180"/>
    </location>
    <ligand>
        <name>NAD(+)</name>
        <dbReference type="ChEBI" id="CHEBI:57540"/>
    </ligand>
</feature>
<dbReference type="Pfam" id="PF03120">
    <property type="entry name" value="OB_DNA_ligase"/>
    <property type="match status" value="1"/>
</dbReference>
<comment type="similarity">
    <text evidence="14 15">Belongs to the NAD-dependent DNA ligase family. LigA subfamily.</text>
</comment>
<feature type="binding site" evidence="15">
    <location>
        <position position="437"/>
    </location>
    <ligand>
        <name>Zn(2+)</name>
        <dbReference type="ChEBI" id="CHEBI:29105"/>
    </ligand>
</feature>
<evidence type="ECO:0000256" key="2">
    <source>
        <dbReference type="ARBA" id="ARBA00012722"/>
    </source>
</evidence>
<evidence type="ECO:0000256" key="10">
    <source>
        <dbReference type="ARBA" id="ARBA00023027"/>
    </source>
</evidence>
<dbReference type="EC" id="6.5.1.2" evidence="2 15"/>
<dbReference type="InterPro" id="IPR013840">
    <property type="entry name" value="DNAligase_N"/>
</dbReference>
<evidence type="ECO:0000256" key="12">
    <source>
        <dbReference type="ARBA" id="ARBA00023211"/>
    </source>
</evidence>
<evidence type="ECO:0000313" key="20">
    <source>
        <dbReference type="Proteomes" id="UP000219068"/>
    </source>
</evidence>
<keyword evidence="7 15" id="KW-0227">DNA damage</keyword>
<dbReference type="NCBIfam" id="TIGR00575">
    <property type="entry name" value="dnlj"/>
    <property type="match status" value="1"/>
</dbReference>